<gene>
    <name evidence="3" type="ORF">EZS28_049783</name>
</gene>
<sequence length="292" mass="33577">MIEIQPEQMQQIQVQPKQQAPAQVPKKKGRKDQQPSQDDFEEQEIIHEKLAVLKKKKEEMNIPDSASDLQQLIEEIDNNNNVTPKYAQEQFMEMIQVSIFSQTAKQQQETAGSKTYQRIASPLSRMINTKMNRDKPVYQTQQPDALIQIPTHRLEDKQRLKKSERESEQINAKQQLYQQENNDLKNTNIEIPDIQGTVEQLTGLQQISCFQSPGLNAGLRLKEAGSISAGNRERTELKINDGHEDNIEEEEDEQSDEAALNQNKDYRVIIISQSQVQENLGTQLQNKKTQTL</sequence>
<dbReference type="AlphaFoldDB" id="A0A5J4TAX4"/>
<feature type="compositionally biased region" description="Low complexity" evidence="2">
    <location>
        <begin position="1"/>
        <end position="24"/>
    </location>
</feature>
<evidence type="ECO:0000313" key="4">
    <source>
        <dbReference type="Proteomes" id="UP000324800"/>
    </source>
</evidence>
<feature type="region of interest" description="Disordered" evidence="2">
    <location>
        <begin position="239"/>
        <end position="258"/>
    </location>
</feature>
<dbReference type="EMBL" id="SNRW01035871">
    <property type="protein sequence ID" value="KAA6354690.1"/>
    <property type="molecule type" value="Genomic_DNA"/>
</dbReference>
<comment type="caution">
    <text evidence="3">The sequence shown here is derived from an EMBL/GenBank/DDBJ whole genome shotgun (WGS) entry which is preliminary data.</text>
</comment>
<feature type="coiled-coil region" evidence="1">
    <location>
        <begin position="160"/>
        <end position="190"/>
    </location>
</feature>
<feature type="region of interest" description="Disordered" evidence="2">
    <location>
        <begin position="1"/>
        <end position="44"/>
    </location>
</feature>
<evidence type="ECO:0000256" key="2">
    <source>
        <dbReference type="SAM" id="MobiDB-lite"/>
    </source>
</evidence>
<reference evidence="3 4" key="1">
    <citation type="submission" date="2019-03" db="EMBL/GenBank/DDBJ databases">
        <title>Single cell metagenomics reveals metabolic interactions within the superorganism composed of flagellate Streblomastix strix and complex community of Bacteroidetes bacteria on its surface.</title>
        <authorList>
            <person name="Treitli S.C."/>
            <person name="Kolisko M."/>
            <person name="Husnik F."/>
            <person name="Keeling P."/>
            <person name="Hampl V."/>
        </authorList>
    </citation>
    <scope>NUCLEOTIDE SEQUENCE [LARGE SCALE GENOMIC DNA]</scope>
    <source>
        <strain evidence="3">ST1C</strain>
    </source>
</reference>
<name>A0A5J4TAX4_9EUKA</name>
<feature type="compositionally biased region" description="Acidic residues" evidence="2">
    <location>
        <begin position="246"/>
        <end position="256"/>
    </location>
</feature>
<evidence type="ECO:0000256" key="1">
    <source>
        <dbReference type="SAM" id="Coils"/>
    </source>
</evidence>
<keyword evidence="1" id="KW-0175">Coiled coil</keyword>
<accession>A0A5J4TAX4</accession>
<protein>
    <submittedName>
        <fullName evidence="3">Uncharacterized protein</fullName>
    </submittedName>
</protein>
<evidence type="ECO:0000313" key="3">
    <source>
        <dbReference type="EMBL" id="KAA6354690.1"/>
    </source>
</evidence>
<dbReference type="Proteomes" id="UP000324800">
    <property type="component" value="Unassembled WGS sequence"/>
</dbReference>
<organism evidence="3 4">
    <name type="scientific">Streblomastix strix</name>
    <dbReference type="NCBI Taxonomy" id="222440"/>
    <lineage>
        <taxon>Eukaryota</taxon>
        <taxon>Metamonada</taxon>
        <taxon>Preaxostyla</taxon>
        <taxon>Oxymonadida</taxon>
        <taxon>Streblomastigidae</taxon>
        <taxon>Streblomastix</taxon>
    </lineage>
</organism>
<proteinExistence type="predicted"/>